<dbReference type="InterPro" id="IPR050272">
    <property type="entry name" value="Isochorismatase-like_hydrls"/>
</dbReference>
<feature type="domain" description="Isochorismatase-like" evidence="2">
    <location>
        <begin position="70"/>
        <end position="159"/>
    </location>
</feature>
<dbReference type="GO" id="GO:0016787">
    <property type="term" value="F:hydrolase activity"/>
    <property type="evidence" value="ECO:0007669"/>
    <property type="project" value="UniProtKB-KW"/>
</dbReference>
<name>A0A5S5CYX5_9ACTN</name>
<protein>
    <submittedName>
        <fullName evidence="3">Nicotinamidase-related amidase</fullName>
    </submittedName>
</protein>
<organism evidence="3 4">
    <name type="scientific">Blastococcus xanthinilyticus</name>
    <dbReference type="NCBI Taxonomy" id="1564164"/>
    <lineage>
        <taxon>Bacteria</taxon>
        <taxon>Bacillati</taxon>
        <taxon>Actinomycetota</taxon>
        <taxon>Actinomycetes</taxon>
        <taxon>Geodermatophilales</taxon>
        <taxon>Geodermatophilaceae</taxon>
        <taxon>Blastococcus</taxon>
    </lineage>
</organism>
<feature type="domain" description="Isochorismatase-like" evidence="2">
    <location>
        <begin position="168"/>
        <end position="249"/>
    </location>
</feature>
<comment type="caution">
    <text evidence="3">The sequence shown here is derived from an EMBL/GenBank/DDBJ whole genome shotgun (WGS) entry which is preliminary data.</text>
</comment>
<proteinExistence type="predicted"/>
<dbReference type="Gene3D" id="3.40.50.850">
    <property type="entry name" value="Isochorismatase-like"/>
    <property type="match status" value="1"/>
</dbReference>
<evidence type="ECO:0000313" key="3">
    <source>
        <dbReference type="EMBL" id="TYP88970.1"/>
    </source>
</evidence>
<evidence type="ECO:0000256" key="1">
    <source>
        <dbReference type="ARBA" id="ARBA00022801"/>
    </source>
</evidence>
<dbReference type="InterPro" id="IPR036380">
    <property type="entry name" value="Isochorismatase-like_sf"/>
</dbReference>
<evidence type="ECO:0000259" key="2">
    <source>
        <dbReference type="Pfam" id="PF00857"/>
    </source>
</evidence>
<dbReference type="Pfam" id="PF00857">
    <property type="entry name" value="Isochorismatase"/>
    <property type="match status" value="2"/>
</dbReference>
<evidence type="ECO:0000313" key="4">
    <source>
        <dbReference type="Proteomes" id="UP000322499"/>
    </source>
</evidence>
<dbReference type="CDD" id="cd00431">
    <property type="entry name" value="cysteine_hydrolases"/>
    <property type="match status" value="1"/>
</dbReference>
<keyword evidence="4" id="KW-1185">Reference proteome</keyword>
<dbReference type="Proteomes" id="UP000322499">
    <property type="component" value="Unassembled WGS sequence"/>
</dbReference>
<dbReference type="PANTHER" id="PTHR43540">
    <property type="entry name" value="PEROXYUREIDOACRYLATE/UREIDOACRYLATE AMIDOHYDROLASE-RELATED"/>
    <property type="match status" value="1"/>
</dbReference>
<dbReference type="AlphaFoldDB" id="A0A5S5CYX5"/>
<gene>
    <name evidence="3" type="ORF">BD833_103126</name>
</gene>
<keyword evidence="1" id="KW-0378">Hydrolase</keyword>
<dbReference type="EMBL" id="VNHW01000003">
    <property type="protein sequence ID" value="TYP88970.1"/>
    <property type="molecule type" value="Genomic_DNA"/>
</dbReference>
<accession>A0A5S5CYX5</accession>
<dbReference type="InterPro" id="IPR000868">
    <property type="entry name" value="Isochorismatase-like_dom"/>
</dbReference>
<sequence length="269" mass="28626">MRRRHGWVHWVIWITCGIMGSAPAEVKQLSDNNGPAVRPATVVPWTGGGAVLPGWPVDVDPHLSPEPDRAALLVIDTQVDFLDGGSSTIAGTSAVLPTLARLVRGFRAAARPVVHVVRLYEGADVDLPRRTLIASGAPVVRPGSPGSELAPDLRPAPGALLSPRELLAGQLQPLGDREWAMWKPRWGAFHRTPLDAHLRSLGVSTVVVAGCNYPNCPRATVYGASEHDYRTLIARDAVSGVAPLHLEEAARMGVLHAATADILARLPAS</sequence>
<reference evidence="3 4" key="1">
    <citation type="submission" date="2019-07" db="EMBL/GenBank/DDBJ databases">
        <title>Genomic Encyclopedia of Archaeal and Bacterial Type Strains, Phase II (KMG-II): from individual species to whole genera.</title>
        <authorList>
            <person name="Goeker M."/>
        </authorList>
    </citation>
    <scope>NUCLEOTIDE SEQUENCE [LARGE SCALE GENOMIC DNA]</scope>
    <source>
        <strain evidence="3 4">DSM 46842</strain>
    </source>
</reference>
<dbReference type="SUPFAM" id="SSF52499">
    <property type="entry name" value="Isochorismatase-like hydrolases"/>
    <property type="match status" value="1"/>
</dbReference>